<keyword evidence="1" id="KW-1133">Transmembrane helix</keyword>
<comment type="caution">
    <text evidence="3">The sequence shown here is derived from an EMBL/GenBank/DDBJ whole genome shotgun (WGS) entry which is preliminary data.</text>
</comment>
<protein>
    <recommendedName>
        <fullName evidence="2">DUF1648 domain-containing protein</fullName>
    </recommendedName>
</protein>
<evidence type="ECO:0000256" key="1">
    <source>
        <dbReference type="SAM" id="Phobius"/>
    </source>
</evidence>
<sequence length="123" mass="13777">MLKEVIVLFKTKLTMILSSVVALIPVAIYLFLYSKMPDMVPIHYDGNMADRFVSKSSLEVILQSGLGCLGFIIMKLLQFLVQKAFAQSSNDHSEALNRIWNIAILVVTVVFAGISSYTFIRMV</sequence>
<feature type="transmembrane region" description="Helical" evidence="1">
    <location>
        <begin position="60"/>
        <end position="81"/>
    </location>
</feature>
<accession>A0A1R0XWV1</accession>
<dbReference type="Pfam" id="PF07853">
    <property type="entry name" value="DUF1648"/>
    <property type="match status" value="1"/>
</dbReference>
<gene>
    <name evidence="3" type="ORF">BSK52_15865</name>
</gene>
<evidence type="ECO:0000313" key="3">
    <source>
        <dbReference type="EMBL" id="OMD39462.1"/>
    </source>
</evidence>
<name>A0A1R0XWV1_9BACL</name>
<reference evidence="3 4" key="1">
    <citation type="submission" date="2016-10" db="EMBL/GenBank/DDBJ databases">
        <title>Paenibacillus species isolates.</title>
        <authorList>
            <person name="Beno S.M."/>
        </authorList>
    </citation>
    <scope>NUCLEOTIDE SEQUENCE [LARGE SCALE GENOMIC DNA]</scope>
    <source>
        <strain evidence="3 4">FSL H7-0710</strain>
    </source>
</reference>
<dbReference type="EMBL" id="MPTC01000013">
    <property type="protein sequence ID" value="OMD39462.1"/>
    <property type="molecule type" value="Genomic_DNA"/>
</dbReference>
<feature type="transmembrane region" description="Helical" evidence="1">
    <location>
        <begin position="12"/>
        <end position="32"/>
    </location>
</feature>
<keyword evidence="1" id="KW-0812">Transmembrane</keyword>
<feature type="transmembrane region" description="Helical" evidence="1">
    <location>
        <begin position="102"/>
        <end position="120"/>
    </location>
</feature>
<dbReference type="InterPro" id="IPR012867">
    <property type="entry name" value="DUF1648"/>
</dbReference>
<keyword evidence="1" id="KW-0472">Membrane</keyword>
<dbReference type="AlphaFoldDB" id="A0A1R0XWV1"/>
<feature type="domain" description="DUF1648" evidence="2">
    <location>
        <begin position="21"/>
        <end position="56"/>
    </location>
</feature>
<organism evidence="3 4">
    <name type="scientific">Paenibacillus odorifer</name>
    <dbReference type="NCBI Taxonomy" id="189426"/>
    <lineage>
        <taxon>Bacteria</taxon>
        <taxon>Bacillati</taxon>
        <taxon>Bacillota</taxon>
        <taxon>Bacilli</taxon>
        <taxon>Bacillales</taxon>
        <taxon>Paenibacillaceae</taxon>
        <taxon>Paenibacillus</taxon>
    </lineage>
</organism>
<evidence type="ECO:0000259" key="2">
    <source>
        <dbReference type="Pfam" id="PF07853"/>
    </source>
</evidence>
<evidence type="ECO:0000313" key="4">
    <source>
        <dbReference type="Proteomes" id="UP000187439"/>
    </source>
</evidence>
<dbReference type="Proteomes" id="UP000187439">
    <property type="component" value="Unassembled WGS sequence"/>
</dbReference>
<proteinExistence type="predicted"/>